<dbReference type="Proteomes" id="UP000535543">
    <property type="component" value="Unassembled WGS sequence"/>
</dbReference>
<protein>
    <submittedName>
        <fullName evidence="2">Uncharacterized protein</fullName>
    </submittedName>
</protein>
<organism evidence="2 3">
    <name type="scientific">Antrihabitans stalactiti</name>
    <dbReference type="NCBI Taxonomy" id="2584121"/>
    <lineage>
        <taxon>Bacteria</taxon>
        <taxon>Bacillati</taxon>
        <taxon>Actinomycetota</taxon>
        <taxon>Actinomycetes</taxon>
        <taxon>Mycobacteriales</taxon>
        <taxon>Nocardiaceae</taxon>
        <taxon>Antrihabitans</taxon>
    </lineage>
</organism>
<comment type="caution">
    <text evidence="2">The sequence shown here is derived from an EMBL/GenBank/DDBJ whole genome shotgun (WGS) entry which is preliminary data.</text>
</comment>
<gene>
    <name evidence="2" type="ORF">FGL95_25800</name>
</gene>
<reference evidence="2 3" key="1">
    <citation type="submission" date="2019-05" db="EMBL/GenBank/DDBJ databases">
        <authorList>
            <person name="Lee S.D."/>
        </authorList>
    </citation>
    <scope>NUCLEOTIDE SEQUENCE [LARGE SCALE GENOMIC DNA]</scope>
    <source>
        <strain evidence="2 3">YC2-7</strain>
    </source>
</reference>
<evidence type="ECO:0000313" key="2">
    <source>
        <dbReference type="EMBL" id="NMN98456.1"/>
    </source>
</evidence>
<keyword evidence="3" id="KW-1185">Reference proteome</keyword>
<keyword evidence="1" id="KW-0472">Membrane</keyword>
<feature type="transmembrane region" description="Helical" evidence="1">
    <location>
        <begin position="37"/>
        <end position="55"/>
    </location>
</feature>
<accession>A0A848KKS8</accession>
<keyword evidence="1" id="KW-1133">Transmembrane helix</keyword>
<evidence type="ECO:0000313" key="3">
    <source>
        <dbReference type="Proteomes" id="UP000535543"/>
    </source>
</evidence>
<evidence type="ECO:0000256" key="1">
    <source>
        <dbReference type="SAM" id="Phobius"/>
    </source>
</evidence>
<name>A0A848KKS8_9NOCA</name>
<reference evidence="2 3" key="2">
    <citation type="submission" date="2020-06" db="EMBL/GenBank/DDBJ databases">
        <title>Antribacter stalactiti gen. nov., sp. nov., a new member of the family Nacardiaceae isolated from a cave.</title>
        <authorList>
            <person name="Kim I.S."/>
        </authorList>
    </citation>
    <scope>NUCLEOTIDE SEQUENCE [LARGE SCALE GENOMIC DNA]</scope>
    <source>
        <strain evidence="2 3">YC2-7</strain>
    </source>
</reference>
<proteinExistence type="predicted"/>
<dbReference type="AlphaFoldDB" id="A0A848KKS8"/>
<dbReference type="EMBL" id="VCQU01000011">
    <property type="protein sequence ID" value="NMN98456.1"/>
    <property type="molecule type" value="Genomic_DNA"/>
</dbReference>
<sequence length="60" mass="6280">MTDSIKPPLPGRILGLAVGVLAVAVAGRVAWELLHPLVPLLAMVVGLSVVYRVMVGRIGH</sequence>
<feature type="transmembrane region" description="Helical" evidence="1">
    <location>
        <begin position="12"/>
        <end position="31"/>
    </location>
</feature>
<keyword evidence="1" id="KW-0812">Transmembrane</keyword>
<dbReference type="RefSeq" id="WP_169592825.1">
    <property type="nucleotide sequence ID" value="NZ_VCQU01000011.1"/>
</dbReference>